<dbReference type="HOGENOM" id="CLU_1486973_0_0_10"/>
<feature type="transmembrane region" description="Helical" evidence="1">
    <location>
        <begin position="12"/>
        <end position="30"/>
    </location>
</feature>
<dbReference type="RefSeq" id="WP_014796480.1">
    <property type="nucleotide sequence ID" value="NC_018018.1"/>
</dbReference>
<dbReference type="AlphaFoldDB" id="I4AGD5"/>
<proteinExistence type="predicted"/>
<organism evidence="2 3">
    <name type="scientific">Bernardetia litoralis (strain ATCC 23117 / DSM 6794 / NBRC 15988 / NCIMB 1366 / Fx l1 / Sio-4)</name>
    <name type="common">Flexibacter litoralis</name>
    <dbReference type="NCBI Taxonomy" id="880071"/>
    <lineage>
        <taxon>Bacteria</taxon>
        <taxon>Pseudomonadati</taxon>
        <taxon>Bacteroidota</taxon>
        <taxon>Cytophagia</taxon>
        <taxon>Cytophagales</taxon>
        <taxon>Bernardetiaceae</taxon>
        <taxon>Bernardetia</taxon>
    </lineage>
</organism>
<evidence type="ECO:0000313" key="3">
    <source>
        <dbReference type="Proteomes" id="UP000006054"/>
    </source>
</evidence>
<name>I4AGD5_BERLS</name>
<gene>
    <name evidence="2" type="ordered locus">Fleli_0553</name>
</gene>
<dbReference type="OrthoDB" id="1399177at2"/>
<keyword evidence="1" id="KW-0472">Membrane</keyword>
<evidence type="ECO:0000313" key="2">
    <source>
        <dbReference type="EMBL" id="AFM03020.1"/>
    </source>
</evidence>
<keyword evidence="3" id="KW-1185">Reference proteome</keyword>
<protein>
    <submittedName>
        <fullName evidence="2">Uncharacterized protein</fullName>
    </submittedName>
</protein>
<reference evidence="3" key="1">
    <citation type="submission" date="2012-06" db="EMBL/GenBank/DDBJ databases">
        <title>The complete genome of Flexibacter litoralis DSM 6794.</title>
        <authorList>
            <person name="Lucas S."/>
            <person name="Copeland A."/>
            <person name="Lapidus A."/>
            <person name="Glavina del Rio T."/>
            <person name="Dalin E."/>
            <person name="Tice H."/>
            <person name="Bruce D."/>
            <person name="Goodwin L."/>
            <person name="Pitluck S."/>
            <person name="Peters L."/>
            <person name="Ovchinnikova G."/>
            <person name="Lu M."/>
            <person name="Kyrpides N."/>
            <person name="Mavromatis K."/>
            <person name="Ivanova N."/>
            <person name="Brettin T."/>
            <person name="Detter J.C."/>
            <person name="Han C."/>
            <person name="Larimer F."/>
            <person name="Land M."/>
            <person name="Hauser L."/>
            <person name="Markowitz V."/>
            <person name="Cheng J.-F."/>
            <person name="Hugenholtz P."/>
            <person name="Woyke T."/>
            <person name="Wu D."/>
            <person name="Spring S."/>
            <person name="Lang E."/>
            <person name="Kopitz M."/>
            <person name="Brambilla E."/>
            <person name="Klenk H.-P."/>
            <person name="Eisen J.A."/>
        </authorList>
    </citation>
    <scope>NUCLEOTIDE SEQUENCE [LARGE SCALE GENOMIC DNA]</scope>
    <source>
        <strain evidence="3">ATCC 23117 / DSM 6794 / NBRC 15988 / NCIMB 1366 / Sio-4</strain>
    </source>
</reference>
<dbReference type="PROSITE" id="PS51257">
    <property type="entry name" value="PROKAR_LIPOPROTEIN"/>
    <property type="match status" value="1"/>
</dbReference>
<dbReference type="EMBL" id="CP003345">
    <property type="protein sequence ID" value="AFM03020.1"/>
    <property type="molecule type" value="Genomic_DNA"/>
</dbReference>
<keyword evidence="1" id="KW-1133">Transmembrane helix</keyword>
<dbReference type="KEGG" id="fli:Fleli_0553"/>
<dbReference type="Proteomes" id="UP000006054">
    <property type="component" value="Chromosome"/>
</dbReference>
<sequence precursor="true">MKYLNSIKTDTYVSKFAYIFLAFFAFTALACESNNDDNPLVTSTIEGYISDTNYWFSSGPSVISSGEDSLGKDTILNISGTSYIDGSVISMFIPYPDVGSFSVAPLDSADTTGNLVPAIFYDGESIPSGTINITRFDTVRYILEAEFNFSFEGMVESDSGTVDTTSIEFTKGKIKAAYLRK</sequence>
<evidence type="ECO:0000256" key="1">
    <source>
        <dbReference type="SAM" id="Phobius"/>
    </source>
</evidence>
<keyword evidence="1" id="KW-0812">Transmembrane</keyword>
<accession>I4AGD5</accession>